<keyword evidence="1" id="KW-0699">rRNA-binding</keyword>
<dbReference type="Pfam" id="PF16205">
    <property type="entry name" value="Ribosomal_S17_N"/>
    <property type="match status" value="1"/>
</dbReference>
<dbReference type="Gene3D" id="2.40.50.1000">
    <property type="match status" value="1"/>
</dbReference>
<dbReference type="Ensembl" id="ENSPSMT00000012981.1">
    <property type="protein sequence ID" value="ENSPSMP00000011123.1"/>
    <property type="gene ID" value="ENSPSMG00000008045.1"/>
</dbReference>
<evidence type="ECO:0000256" key="1">
    <source>
        <dbReference type="ARBA" id="ARBA00022730"/>
    </source>
</evidence>
<proteinExistence type="predicted"/>
<feature type="domain" description="Small ribosomal subunit protein uS17 N-terminal" evidence="2">
    <location>
        <begin position="31"/>
        <end position="60"/>
    </location>
</feature>
<reference evidence="3" key="1">
    <citation type="submission" date="2025-08" db="UniProtKB">
        <authorList>
            <consortium name="Ensembl"/>
        </authorList>
    </citation>
    <scope>IDENTIFICATION</scope>
</reference>
<keyword evidence="4" id="KW-1185">Reference proteome</keyword>
<evidence type="ECO:0000313" key="4">
    <source>
        <dbReference type="Proteomes" id="UP000694414"/>
    </source>
</evidence>
<accession>A0A8C8Z2V3</accession>
<dbReference type="Proteomes" id="UP000694414">
    <property type="component" value="Unplaced"/>
</dbReference>
<name>A0A8C8Z2V3_PROSS</name>
<keyword evidence="1" id="KW-0694">RNA-binding</keyword>
<protein>
    <recommendedName>
        <fullName evidence="2">Small ribosomal subunit protein uS17 N-terminal domain-containing protein</fullName>
    </recommendedName>
</protein>
<evidence type="ECO:0000313" key="3">
    <source>
        <dbReference type="Ensembl" id="ENSPSMP00000011123.1"/>
    </source>
</evidence>
<reference evidence="3" key="2">
    <citation type="submission" date="2025-09" db="UniProtKB">
        <authorList>
            <consortium name="Ensembl"/>
        </authorList>
    </citation>
    <scope>IDENTIFICATION</scope>
</reference>
<dbReference type="AlphaFoldDB" id="A0A8C8Z2V3"/>
<sequence>MFRLNVPTKSSQPSLKTRIGSCWEKPAGKENLPEYYKNISLGFMMPKEDIEGTYIDKKCPSLVKSPSKEKIVKKKKIPLIKVAKHYLKIKPWLGAHTYSPSYSGG</sequence>
<evidence type="ECO:0000259" key="2">
    <source>
        <dbReference type="Pfam" id="PF16205"/>
    </source>
</evidence>
<dbReference type="GO" id="GO:0019843">
    <property type="term" value="F:rRNA binding"/>
    <property type="evidence" value="ECO:0007669"/>
    <property type="project" value="UniProtKB-KW"/>
</dbReference>
<dbReference type="InterPro" id="IPR032440">
    <property type="entry name" value="Ribosomal_uS17_N"/>
</dbReference>
<organism evidence="3 4">
    <name type="scientific">Prolemur simus</name>
    <name type="common">Greater bamboo lemur</name>
    <name type="synonym">Hapalemur simus</name>
    <dbReference type="NCBI Taxonomy" id="1328070"/>
    <lineage>
        <taxon>Eukaryota</taxon>
        <taxon>Metazoa</taxon>
        <taxon>Chordata</taxon>
        <taxon>Craniata</taxon>
        <taxon>Vertebrata</taxon>
        <taxon>Euteleostomi</taxon>
        <taxon>Mammalia</taxon>
        <taxon>Eutheria</taxon>
        <taxon>Euarchontoglires</taxon>
        <taxon>Primates</taxon>
        <taxon>Strepsirrhini</taxon>
        <taxon>Lemuriformes</taxon>
        <taxon>Lemuridae</taxon>
        <taxon>Prolemur</taxon>
    </lineage>
</organism>